<dbReference type="GO" id="GO:0003677">
    <property type="term" value="F:DNA binding"/>
    <property type="evidence" value="ECO:0007669"/>
    <property type="project" value="InterPro"/>
</dbReference>
<evidence type="ECO:0000259" key="2">
    <source>
        <dbReference type="Pfam" id="PF13464"/>
    </source>
</evidence>
<protein>
    <recommendedName>
        <fullName evidence="2">Cytoskeleton protein RodZ-like C-terminal domain-containing protein</fullName>
    </recommendedName>
</protein>
<dbReference type="Pfam" id="PF13464">
    <property type="entry name" value="RodZ_C"/>
    <property type="match status" value="1"/>
</dbReference>
<dbReference type="InterPro" id="IPR050400">
    <property type="entry name" value="Bact_Cytoskel_RodZ"/>
</dbReference>
<keyword evidence="4" id="KW-1185">Reference proteome</keyword>
<dbReference type="RefSeq" id="WP_015206734.1">
    <property type="nucleotide sequence ID" value="NC_019757.1"/>
</dbReference>
<evidence type="ECO:0000313" key="4">
    <source>
        <dbReference type="Proteomes" id="UP000010475"/>
    </source>
</evidence>
<keyword evidence="1" id="KW-0472">Membrane</keyword>
<dbReference type="Pfam" id="PF13413">
    <property type="entry name" value="HTH_25"/>
    <property type="match status" value="1"/>
</dbReference>
<dbReference type="HOGENOM" id="CLU_047530_1_1_3"/>
<dbReference type="EMBL" id="CP003642">
    <property type="protein sequence ID" value="AFZ23478.1"/>
    <property type="molecule type" value="Genomic_DNA"/>
</dbReference>
<dbReference type="eggNOG" id="COG1426">
    <property type="taxonomic scope" value="Bacteria"/>
</dbReference>
<dbReference type="KEGG" id="csg:Cylst_1176"/>
<keyword evidence="1" id="KW-1133">Transmembrane helix</keyword>
<dbReference type="AlphaFoldDB" id="K9WTC9"/>
<dbReference type="Proteomes" id="UP000010475">
    <property type="component" value="Chromosome"/>
</dbReference>
<dbReference type="PANTHER" id="PTHR34475:SF1">
    <property type="entry name" value="CYTOSKELETON PROTEIN RODZ"/>
    <property type="match status" value="1"/>
</dbReference>
<feature type="domain" description="Cytoskeleton protein RodZ-like C-terminal" evidence="2">
    <location>
        <begin position="176"/>
        <end position="244"/>
    </location>
</feature>
<dbReference type="InterPro" id="IPR010982">
    <property type="entry name" value="Lambda_DNA-bd_dom_sf"/>
</dbReference>
<evidence type="ECO:0000256" key="1">
    <source>
        <dbReference type="SAM" id="Phobius"/>
    </source>
</evidence>
<feature type="transmembrane region" description="Helical" evidence="1">
    <location>
        <begin position="105"/>
        <end position="126"/>
    </location>
</feature>
<sequence>MTLLNEAQEKQLKEISTHLRQVRQAKSLSIEDIAAQTLIRLVFLQALEEWRFVELPEPVYIQGFIRRYADALGLDGNALANSLVINFIPIDCNNHSYSLDHKLNIQIPLIIVYILLLVAASAGLFYRLNPKLTAEFLLVQRQNPLPQGKQKILLSPLNSLAVPSPSSTDISTVKVTLELQGRSQLQVKADGKTEFEGILTKGERKSWTAKRHLTVSSGNAGAVLVSVNQQQLKPLGGEGEVKVVTYTPEIISR</sequence>
<dbReference type="STRING" id="56107.Cylst_1176"/>
<dbReference type="Gene3D" id="1.10.260.40">
    <property type="entry name" value="lambda repressor-like DNA-binding domains"/>
    <property type="match status" value="1"/>
</dbReference>
<dbReference type="OrthoDB" id="422634at2"/>
<reference evidence="3 4" key="1">
    <citation type="submission" date="2012-06" db="EMBL/GenBank/DDBJ databases">
        <title>Finished chromosome of genome of Cylindrospermum stagnale PCC 7417.</title>
        <authorList>
            <consortium name="US DOE Joint Genome Institute"/>
            <person name="Gugger M."/>
            <person name="Coursin T."/>
            <person name="Rippka R."/>
            <person name="Tandeau De Marsac N."/>
            <person name="Huntemann M."/>
            <person name="Wei C.-L."/>
            <person name="Han J."/>
            <person name="Detter J.C."/>
            <person name="Han C."/>
            <person name="Tapia R."/>
            <person name="Chen A."/>
            <person name="Kyrpides N."/>
            <person name="Mavromatis K."/>
            <person name="Markowitz V."/>
            <person name="Szeto E."/>
            <person name="Ivanova N."/>
            <person name="Pagani I."/>
            <person name="Pati A."/>
            <person name="Goodwin L."/>
            <person name="Nordberg H.P."/>
            <person name="Cantor M.N."/>
            <person name="Hua S.X."/>
            <person name="Woyke T."/>
            <person name="Kerfeld C.A."/>
        </authorList>
    </citation>
    <scope>NUCLEOTIDE SEQUENCE [LARGE SCALE GENOMIC DNA]</scope>
    <source>
        <strain evidence="3 4">PCC 7417</strain>
    </source>
</reference>
<keyword evidence="1" id="KW-0812">Transmembrane</keyword>
<proteinExistence type="predicted"/>
<organism evidence="3 4">
    <name type="scientific">Cylindrospermum stagnale PCC 7417</name>
    <dbReference type="NCBI Taxonomy" id="56107"/>
    <lineage>
        <taxon>Bacteria</taxon>
        <taxon>Bacillati</taxon>
        <taxon>Cyanobacteriota</taxon>
        <taxon>Cyanophyceae</taxon>
        <taxon>Nostocales</taxon>
        <taxon>Nostocaceae</taxon>
        <taxon>Cylindrospermum</taxon>
    </lineage>
</organism>
<dbReference type="PANTHER" id="PTHR34475">
    <property type="match status" value="1"/>
</dbReference>
<accession>K9WTC9</accession>
<dbReference type="InterPro" id="IPR025194">
    <property type="entry name" value="RodZ-like_C"/>
</dbReference>
<evidence type="ECO:0000313" key="3">
    <source>
        <dbReference type="EMBL" id="AFZ23478.1"/>
    </source>
</evidence>
<gene>
    <name evidence="3" type="ORF">Cylst_1176</name>
</gene>
<name>K9WTC9_9NOST</name>